<dbReference type="EMBL" id="CP034456">
    <property type="protein sequence ID" value="QBM85850.1"/>
    <property type="molecule type" value="Genomic_DNA"/>
</dbReference>
<keyword evidence="8" id="KW-1185">Reference proteome</keyword>
<accession>A0A4P6XEY2</accession>
<dbReference type="CDD" id="cd09252">
    <property type="entry name" value="AP-3_Mu3_Cterm"/>
    <property type="match status" value="1"/>
</dbReference>
<dbReference type="STRING" id="2163413.A0A4P6XEY2"/>
<comment type="subcellular location">
    <subcellularLocation>
        <location evidence="1">Endomembrane system</location>
    </subcellularLocation>
</comment>
<reference evidence="8" key="1">
    <citation type="submission" date="2019-03" db="EMBL/GenBank/DDBJ databases">
        <title>Snf2 controls pulcherriminic acid biosynthesis and connects pigmentation and antifungal activity of the yeast Metschnikowia pulcherrima.</title>
        <authorList>
            <person name="Gore-Lloyd D."/>
            <person name="Sumann I."/>
            <person name="Brachmann A.O."/>
            <person name="Schneeberger K."/>
            <person name="Ortiz-Merino R.A."/>
            <person name="Moreno-Beltran M."/>
            <person name="Schlaefli M."/>
            <person name="Kirner P."/>
            <person name="Santos Kron A."/>
            <person name="Wolfe K.H."/>
            <person name="Piel J."/>
            <person name="Ahrens C.H."/>
            <person name="Henk D."/>
            <person name="Freimoser F.M."/>
        </authorList>
    </citation>
    <scope>NUCLEOTIDE SEQUENCE [LARGE SCALE GENOMIC DNA]</scope>
    <source>
        <strain evidence="8">APC 1.2</strain>
    </source>
</reference>
<dbReference type="PRINTS" id="PR00314">
    <property type="entry name" value="CLATHRINADPT"/>
</dbReference>
<dbReference type="PIRSF" id="PIRSF005992">
    <property type="entry name" value="Clathrin_mu"/>
    <property type="match status" value="1"/>
</dbReference>
<dbReference type="InterPro" id="IPR028565">
    <property type="entry name" value="MHD"/>
</dbReference>
<proteinExistence type="inferred from homology"/>
<sequence length="521" mass="58271">MFEAVYIADLKNSLAFEYLVFQHVPSFLALTSTLNTRFEDHSKNPVQLVKTSQDYFICSHATGRLIIYLLCLSRELGDGFNPLYPFTFIDKLVETMDEYFGPPVTAPKLTANSDTLTLLLHQMIADGLPHVTEFNNLKDVVLLKSFLLKILHTGTQLASAANNKSLASLANNGIPAASTERSAVPWRRANARYTNNEMFVDVTETVNVILRPKKTKNGLRLSLAQNFDSAFYSTQTAQSNQRLVPVTGTITGKIDFLSHITGVPELQILLNSAKSYLETPQFHRCIDLDVWRQSKALSFIPPDGHSTLMTYQVDLDSLSEKTQLGMLGILEFDLQNGLGIQKDEFELKITTLKHHSVPKIDRLQVEIFAYEPSSRDPDDSPHEDDFLHNGIDRMRSIRVTDGDFNYKGEGRGVWEMNNLQTGTQPTLRVAIQSANENLGDSQLAQGTEEAFENHVAERDTSIHPISPLWLRVNFAYKGQVPSGLKIDSLKLVAAKGLGESVKPYKGVKYITETGDYSIRGR</sequence>
<keyword evidence="2 5" id="KW-0813">Transport</keyword>
<evidence type="ECO:0000256" key="4">
    <source>
        <dbReference type="ARBA" id="ARBA00023136"/>
    </source>
</evidence>
<dbReference type="SUPFAM" id="SSF49447">
    <property type="entry name" value="Second domain of Mu2 adaptin subunit (ap50) of ap2 adaptor"/>
    <property type="match status" value="1"/>
</dbReference>
<organism evidence="7 8">
    <name type="scientific">Metschnikowia aff. pulcherrima</name>
    <dbReference type="NCBI Taxonomy" id="2163413"/>
    <lineage>
        <taxon>Eukaryota</taxon>
        <taxon>Fungi</taxon>
        <taxon>Dikarya</taxon>
        <taxon>Ascomycota</taxon>
        <taxon>Saccharomycotina</taxon>
        <taxon>Pichiomycetes</taxon>
        <taxon>Metschnikowiaceae</taxon>
        <taxon>Metschnikowia</taxon>
    </lineage>
</organism>
<dbReference type="Gene3D" id="2.60.40.1170">
    <property type="entry name" value="Mu homology domain, subdomain B"/>
    <property type="match status" value="2"/>
</dbReference>
<feature type="domain" description="MHD" evidence="6">
    <location>
        <begin position="216"/>
        <end position="519"/>
    </location>
</feature>
<comment type="similarity">
    <text evidence="5">Belongs to the adaptor complexes medium subunit family.</text>
</comment>
<dbReference type="InterPro" id="IPR036168">
    <property type="entry name" value="AP2_Mu_C_sf"/>
</dbReference>
<evidence type="ECO:0000256" key="1">
    <source>
        <dbReference type="ARBA" id="ARBA00004308"/>
    </source>
</evidence>
<dbReference type="InterPro" id="IPR011012">
    <property type="entry name" value="Longin-like_dom_sf"/>
</dbReference>
<evidence type="ECO:0000313" key="7">
    <source>
        <dbReference type="EMBL" id="QBM85850.1"/>
    </source>
</evidence>
<evidence type="ECO:0000256" key="5">
    <source>
        <dbReference type="PIRNR" id="PIRNR005992"/>
    </source>
</evidence>
<dbReference type="GO" id="GO:0016192">
    <property type="term" value="P:vesicle-mediated transport"/>
    <property type="evidence" value="ECO:0007669"/>
    <property type="project" value="InterPro"/>
</dbReference>
<dbReference type="Gene3D" id="3.30.450.60">
    <property type="match status" value="1"/>
</dbReference>
<evidence type="ECO:0000313" key="8">
    <source>
        <dbReference type="Proteomes" id="UP000292447"/>
    </source>
</evidence>
<dbReference type="GO" id="GO:0030131">
    <property type="term" value="C:clathrin adaptor complex"/>
    <property type="evidence" value="ECO:0007669"/>
    <property type="project" value="UniProtKB-UniRule"/>
</dbReference>
<evidence type="ECO:0000259" key="6">
    <source>
        <dbReference type="PROSITE" id="PS51072"/>
    </source>
</evidence>
<dbReference type="AlphaFoldDB" id="A0A4P6XEY2"/>
<keyword evidence="3 5" id="KW-0653">Protein transport</keyword>
<dbReference type="PANTHER" id="PTHR10529">
    <property type="entry name" value="AP COMPLEX SUBUNIT MU"/>
    <property type="match status" value="1"/>
</dbReference>
<evidence type="ECO:0000256" key="3">
    <source>
        <dbReference type="ARBA" id="ARBA00022927"/>
    </source>
</evidence>
<gene>
    <name evidence="7" type="primary">MPUL0A04790</name>
    <name evidence="7" type="ORF">METSCH_A04790</name>
</gene>
<dbReference type="InterPro" id="IPR001392">
    <property type="entry name" value="Clathrin_mu"/>
</dbReference>
<evidence type="ECO:0000256" key="2">
    <source>
        <dbReference type="ARBA" id="ARBA00022448"/>
    </source>
</evidence>
<dbReference type="GO" id="GO:0012505">
    <property type="term" value="C:endomembrane system"/>
    <property type="evidence" value="ECO:0007669"/>
    <property type="project" value="UniProtKB-SubCell"/>
</dbReference>
<protein>
    <submittedName>
        <fullName evidence="7">Adaptor complexes medium subunit family protein</fullName>
    </submittedName>
</protein>
<dbReference type="PROSITE" id="PS51072">
    <property type="entry name" value="MHD"/>
    <property type="match status" value="1"/>
</dbReference>
<dbReference type="Proteomes" id="UP000292447">
    <property type="component" value="Chromosome I"/>
</dbReference>
<dbReference type="GO" id="GO:0006886">
    <property type="term" value="P:intracellular protein transport"/>
    <property type="evidence" value="ECO:0007669"/>
    <property type="project" value="UniProtKB-UniRule"/>
</dbReference>
<keyword evidence="4" id="KW-0472">Membrane</keyword>
<dbReference type="InterPro" id="IPR050431">
    <property type="entry name" value="Adaptor_comp_med_subunit"/>
</dbReference>
<dbReference type="SUPFAM" id="SSF64356">
    <property type="entry name" value="SNARE-like"/>
    <property type="match status" value="1"/>
</dbReference>
<dbReference type="Pfam" id="PF00928">
    <property type="entry name" value="Adap_comp_sub"/>
    <property type="match status" value="1"/>
</dbReference>
<name>A0A4P6XEY2_9ASCO</name>